<dbReference type="EMBL" id="BK014927">
    <property type="protein sequence ID" value="DAD83075.1"/>
    <property type="molecule type" value="Genomic_DNA"/>
</dbReference>
<reference evidence="1" key="1">
    <citation type="journal article" date="2021" name="Proc. Natl. Acad. Sci. U.S.A.">
        <title>A Catalog of Tens of Thousands of Viruses from Human Metagenomes Reveals Hidden Associations with Chronic Diseases.</title>
        <authorList>
            <person name="Tisza M.J."/>
            <person name="Buck C.B."/>
        </authorList>
    </citation>
    <scope>NUCLEOTIDE SEQUENCE</scope>
    <source>
        <strain evidence="1">Ct1Jx6</strain>
    </source>
</reference>
<sequence>MIHFILAAGALYLLILLEYLLNAIDINIWQ</sequence>
<protein>
    <submittedName>
        <fullName evidence="1">Uncharacterized protein</fullName>
    </submittedName>
</protein>
<name>A0A8S5MMA8_9CAUD</name>
<accession>A0A8S5MMA8</accession>
<proteinExistence type="predicted"/>
<evidence type="ECO:0000313" key="1">
    <source>
        <dbReference type="EMBL" id="DAD83075.1"/>
    </source>
</evidence>
<organism evidence="1">
    <name type="scientific">Caudovirales sp. ct1Jx6</name>
    <dbReference type="NCBI Taxonomy" id="2826765"/>
    <lineage>
        <taxon>Viruses</taxon>
        <taxon>Duplodnaviria</taxon>
        <taxon>Heunggongvirae</taxon>
        <taxon>Uroviricota</taxon>
        <taxon>Caudoviricetes</taxon>
    </lineage>
</organism>